<dbReference type="SUPFAM" id="SSF55909">
    <property type="entry name" value="Pentein"/>
    <property type="match status" value="1"/>
</dbReference>
<comment type="function">
    <text evidence="3">Binds to the 50S ribosomal subunit and prevents its association with the 30S ribosomal subunit to form the 70S initiation complex.</text>
</comment>
<evidence type="ECO:0000256" key="3">
    <source>
        <dbReference type="HAMAP-Rule" id="MF_00032"/>
    </source>
</evidence>
<dbReference type="PIRSF" id="PIRSF006413">
    <property type="entry name" value="IF-6"/>
    <property type="match status" value="1"/>
</dbReference>
<dbReference type="SMART" id="SM00654">
    <property type="entry name" value="eIF6"/>
    <property type="match status" value="1"/>
</dbReference>
<keyword evidence="1 3" id="KW-0396">Initiation factor</keyword>
<gene>
    <name evidence="3" type="primary">eif6</name>
    <name evidence="4" type="ORF">ENN70_08515</name>
</gene>
<dbReference type="EMBL" id="DSCQ01000110">
    <property type="protein sequence ID" value="HET22072.1"/>
    <property type="molecule type" value="Genomic_DNA"/>
</dbReference>
<proteinExistence type="inferred from homology"/>
<dbReference type="GO" id="GO:0043022">
    <property type="term" value="F:ribosome binding"/>
    <property type="evidence" value="ECO:0007669"/>
    <property type="project" value="InterPro"/>
</dbReference>
<protein>
    <recommendedName>
        <fullName evidence="3">Translation initiation factor 6</fullName>
        <shortName evidence="3">aIF-6</shortName>
    </recommendedName>
</protein>
<dbReference type="InterPro" id="IPR002769">
    <property type="entry name" value="eIF6"/>
</dbReference>
<dbReference type="NCBIfam" id="NF003132">
    <property type="entry name" value="PRK04046.2-4"/>
    <property type="match status" value="1"/>
</dbReference>
<reference evidence="4" key="1">
    <citation type="journal article" date="2020" name="mSystems">
        <title>Genome- and Community-Level Interaction Insights into Carbon Utilization and Element Cycling Functions of Hydrothermarchaeota in Hydrothermal Sediment.</title>
        <authorList>
            <person name="Zhou Z."/>
            <person name="Liu Y."/>
            <person name="Xu W."/>
            <person name="Pan J."/>
            <person name="Luo Z.H."/>
            <person name="Li M."/>
        </authorList>
    </citation>
    <scope>NUCLEOTIDE SEQUENCE [LARGE SCALE GENOMIC DNA]</scope>
    <source>
        <strain evidence="4">SpSt-12</strain>
    </source>
</reference>
<dbReference type="PANTHER" id="PTHR10784">
    <property type="entry name" value="TRANSLATION INITIATION FACTOR 6"/>
    <property type="match status" value="1"/>
</dbReference>
<organism evidence="4">
    <name type="scientific">Archaeoglobus fulgidus</name>
    <dbReference type="NCBI Taxonomy" id="2234"/>
    <lineage>
        <taxon>Archaea</taxon>
        <taxon>Methanobacteriati</taxon>
        <taxon>Methanobacteriota</taxon>
        <taxon>Archaeoglobi</taxon>
        <taxon>Archaeoglobales</taxon>
        <taxon>Archaeoglobaceae</taxon>
        <taxon>Archaeoglobus</taxon>
    </lineage>
</organism>
<keyword evidence="2 3" id="KW-0648">Protein biosynthesis</keyword>
<accession>A0A7C2SP12</accession>
<name>A0A7C2SP12_ARCFL</name>
<sequence length="215" mass="22888">MRVAVNGNPLIGLYAKVSEDYAVVGINHKPLIEAIESRLEVEVIVTKIAGSELVGAMMALNSRGAVVCDQILSSELRELERELDILVLETPMTCFGNNLLVNDRGGIANPEMDSKILEKVADFMDIELVRGTVGGIKTVGMAAVITNRGGLANPNINEWEAKKLKDVAGVEVLTGTVNFGTDMVGSGLVANSKGYVVGRDTTGFELGIVEEALFP</sequence>
<evidence type="ECO:0000256" key="1">
    <source>
        <dbReference type="ARBA" id="ARBA00022540"/>
    </source>
</evidence>
<evidence type="ECO:0000313" key="4">
    <source>
        <dbReference type="EMBL" id="HET22072.1"/>
    </source>
</evidence>
<dbReference type="Pfam" id="PF01912">
    <property type="entry name" value="eIF-6"/>
    <property type="match status" value="1"/>
</dbReference>
<dbReference type="AlphaFoldDB" id="A0A7C2SP12"/>
<dbReference type="Gene3D" id="3.75.10.10">
    <property type="entry name" value="L-arginine/glycine Amidinotransferase, Chain A"/>
    <property type="match status" value="1"/>
</dbReference>
<evidence type="ECO:0000256" key="2">
    <source>
        <dbReference type="ARBA" id="ARBA00022917"/>
    </source>
</evidence>
<dbReference type="NCBIfam" id="TIGR00323">
    <property type="entry name" value="eIF-6"/>
    <property type="match status" value="1"/>
</dbReference>
<dbReference type="HAMAP" id="MF_00032">
    <property type="entry name" value="eIF_6"/>
    <property type="match status" value="1"/>
</dbReference>
<comment type="caution">
    <text evidence="4">The sequence shown here is derived from an EMBL/GenBank/DDBJ whole genome shotgun (WGS) entry which is preliminary data.</text>
</comment>
<comment type="similarity">
    <text evidence="3">Belongs to the eIF-6 family.</text>
</comment>
<dbReference type="GO" id="GO:0042256">
    <property type="term" value="P:cytosolic ribosome assembly"/>
    <property type="evidence" value="ECO:0007669"/>
    <property type="project" value="InterPro"/>
</dbReference>
<dbReference type="GO" id="GO:0003743">
    <property type="term" value="F:translation initiation factor activity"/>
    <property type="evidence" value="ECO:0007669"/>
    <property type="project" value="UniProtKB-UniRule"/>
</dbReference>